<keyword evidence="2" id="KW-0732">Signal</keyword>
<keyword evidence="4" id="KW-1185">Reference proteome</keyword>
<protein>
    <submittedName>
        <fullName evidence="3">Uncharacterized protein</fullName>
    </submittedName>
</protein>
<evidence type="ECO:0000256" key="1">
    <source>
        <dbReference type="SAM" id="MobiDB-lite"/>
    </source>
</evidence>
<proteinExistence type="predicted"/>
<feature type="region of interest" description="Disordered" evidence="1">
    <location>
        <begin position="26"/>
        <end position="64"/>
    </location>
</feature>
<comment type="caution">
    <text evidence="3">The sequence shown here is derived from an EMBL/GenBank/DDBJ whole genome shotgun (WGS) entry which is preliminary data.</text>
</comment>
<name>A0ABT6DF20_9BACT</name>
<reference evidence="3" key="1">
    <citation type="submission" date="2022-08" db="EMBL/GenBank/DDBJ databases">
        <title>Novel Bdellovibrio Species Isolated from Svalbard: Designation Bdellovibrio svalbardensis.</title>
        <authorList>
            <person name="Mitchell R.J."/>
            <person name="Choi S.Y."/>
        </authorList>
    </citation>
    <scope>NUCLEOTIDE SEQUENCE</scope>
    <source>
        <strain evidence="3">PAP01</strain>
    </source>
</reference>
<dbReference type="EMBL" id="JANRMI010000001">
    <property type="protein sequence ID" value="MDG0815437.1"/>
    <property type="molecule type" value="Genomic_DNA"/>
</dbReference>
<gene>
    <name evidence="3" type="ORF">NWE73_03620</name>
</gene>
<evidence type="ECO:0000313" key="4">
    <source>
        <dbReference type="Proteomes" id="UP001152321"/>
    </source>
</evidence>
<feature type="chain" id="PRO_5046115376" evidence="2">
    <location>
        <begin position="25"/>
        <end position="449"/>
    </location>
</feature>
<evidence type="ECO:0000256" key="2">
    <source>
        <dbReference type="SAM" id="SignalP"/>
    </source>
</evidence>
<sequence>MTNIHLFIISISLSCLMFGQTANAEESSPATPEKVEVASKAEPPTASTTDATTPTSTEGTDKDSNILIVNKSEKLSDKVRSIRDAIEVVWFKPESVADEKAGTVRISFAGTTKPGTRVYLLSNEIETVKGDKKEKMVLKPTELKYLPGLADPRGVFLFEMTLPPGNYEIPVSFVDPAAQSINAAKSFILLLNVSYKEVVFGFREMDGRDPFTPESDYYAFGGGLNYAVYNKSSPEVPAEVRFSSFKIPSLRFGYAKTLDPKWRFNASLLFAPGETQNGSRVPVKGGSYIWTNLNADGIYSKETWKKTYGRYRVRYGVRTGLQLNSIPFLASTTKDDNTQSVQNVSMNYLSVGAQADIMTDDGFSYEVFMRAALPGLLMSSIDAKDLMSIDGSIGGMYFKKKSAWGYGLYWYGNWMKFSFSEKDAYSDKNVSGTSDILFSNLEFRVLYKY</sequence>
<evidence type="ECO:0000313" key="3">
    <source>
        <dbReference type="EMBL" id="MDG0815437.1"/>
    </source>
</evidence>
<dbReference type="RefSeq" id="WP_277576912.1">
    <property type="nucleotide sequence ID" value="NZ_JANRMI010000001.1"/>
</dbReference>
<feature type="signal peptide" evidence="2">
    <location>
        <begin position="1"/>
        <end position="24"/>
    </location>
</feature>
<accession>A0ABT6DF20</accession>
<organism evidence="3 4">
    <name type="scientific">Bdellovibrio svalbardensis</name>
    <dbReference type="NCBI Taxonomy" id="2972972"/>
    <lineage>
        <taxon>Bacteria</taxon>
        <taxon>Pseudomonadati</taxon>
        <taxon>Bdellovibrionota</taxon>
        <taxon>Bdellovibrionia</taxon>
        <taxon>Bdellovibrionales</taxon>
        <taxon>Pseudobdellovibrionaceae</taxon>
        <taxon>Bdellovibrio</taxon>
    </lineage>
</organism>
<dbReference type="Proteomes" id="UP001152321">
    <property type="component" value="Unassembled WGS sequence"/>
</dbReference>
<feature type="compositionally biased region" description="Low complexity" evidence="1">
    <location>
        <begin position="41"/>
        <end position="58"/>
    </location>
</feature>